<dbReference type="AlphaFoldDB" id="A0AA37TAE7"/>
<keyword evidence="2" id="KW-1185">Reference proteome</keyword>
<evidence type="ECO:0000313" key="1">
    <source>
        <dbReference type="EMBL" id="GLS27808.1"/>
    </source>
</evidence>
<protein>
    <recommendedName>
        <fullName evidence="3">Transposase family protein</fullName>
    </recommendedName>
</protein>
<accession>A0AA37TAE7</accession>
<comment type="caution">
    <text evidence="1">The sequence shown here is derived from an EMBL/GenBank/DDBJ whole genome shotgun (WGS) entry which is preliminary data.</text>
</comment>
<organism evidence="1 2">
    <name type="scientific">Marinibactrum halimedae</name>
    <dbReference type="NCBI Taxonomy" id="1444977"/>
    <lineage>
        <taxon>Bacteria</taxon>
        <taxon>Pseudomonadati</taxon>
        <taxon>Pseudomonadota</taxon>
        <taxon>Gammaproteobacteria</taxon>
        <taxon>Cellvibrionales</taxon>
        <taxon>Cellvibrionaceae</taxon>
        <taxon>Marinibactrum</taxon>
    </lineage>
</organism>
<gene>
    <name evidence="1" type="ORF">GCM10007877_35270</name>
</gene>
<dbReference type="EMBL" id="BSPD01000090">
    <property type="protein sequence ID" value="GLS27808.1"/>
    <property type="molecule type" value="Genomic_DNA"/>
</dbReference>
<evidence type="ECO:0008006" key="3">
    <source>
        <dbReference type="Google" id="ProtNLM"/>
    </source>
</evidence>
<dbReference type="RefSeq" id="WP_232595589.1">
    <property type="nucleotide sequence ID" value="NZ_BSPD01000090.1"/>
</dbReference>
<name>A0AA37TAE7_9GAMM</name>
<evidence type="ECO:0000313" key="2">
    <source>
        <dbReference type="Proteomes" id="UP001156870"/>
    </source>
</evidence>
<reference evidence="1 2" key="1">
    <citation type="journal article" date="2014" name="Int. J. Syst. Evol. Microbiol.">
        <title>Complete genome sequence of Corynebacterium casei LMG S-19264T (=DSM 44701T), isolated from a smear-ripened cheese.</title>
        <authorList>
            <consortium name="US DOE Joint Genome Institute (JGI-PGF)"/>
            <person name="Walter F."/>
            <person name="Albersmeier A."/>
            <person name="Kalinowski J."/>
            <person name="Ruckert C."/>
        </authorList>
    </citation>
    <scope>NUCLEOTIDE SEQUENCE [LARGE SCALE GENOMIC DNA]</scope>
    <source>
        <strain evidence="1 2">NBRC 110095</strain>
    </source>
</reference>
<sequence length="86" mass="10005">MKIIHDQFEIIEDFLPTQRGNVKTPNIHLLSAVLHVAEHGCMKWSAFSGAERLSTSFTRYEKLDVIFRFFIKFALIVDRIISVNRP</sequence>
<proteinExistence type="predicted"/>
<dbReference type="Proteomes" id="UP001156870">
    <property type="component" value="Unassembled WGS sequence"/>
</dbReference>